<dbReference type="Proteomes" id="UP000729733">
    <property type="component" value="Unassembled WGS sequence"/>
</dbReference>
<accession>A0A964BRA7</accession>
<evidence type="ECO:0000256" key="1">
    <source>
        <dbReference type="ARBA" id="ARBA00011040"/>
    </source>
</evidence>
<dbReference type="InterPro" id="IPR008978">
    <property type="entry name" value="HSP20-like_chaperone"/>
</dbReference>
<dbReference type="InterPro" id="IPR025723">
    <property type="entry name" value="ArsA/GET3_ATPase-like"/>
</dbReference>
<comment type="similarity">
    <text evidence="1">Belongs to the arsA ATPase family.</text>
</comment>
<dbReference type="PANTHER" id="PTHR43868:SF1">
    <property type="entry name" value="P-LOOP CONTAINING NUCLEOSIDE TRIPHOSPHATE HYDROLASES SUPERFAMILY PROTEIN"/>
    <property type="match status" value="1"/>
</dbReference>
<dbReference type="InterPro" id="IPR053262">
    <property type="entry name" value="ArsA_ATPase-like"/>
</dbReference>
<proteinExistence type="inferred from homology"/>
<dbReference type="Gene3D" id="3.40.50.300">
    <property type="entry name" value="P-loop containing nucleotide triphosphate hydrolases"/>
    <property type="match status" value="1"/>
</dbReference>
<dbReference type="Gene3D" id="2.60.40.790">
    <property type="match status" value="1"/>
</dbReference>
<comment type="caution">
    <text evidence="4">The sequence shown here is derived from an EMBL/GenBank/DDBJ whole genome shotgun (WGS) entry which is preliminary data.</text>
</comment>
<gene>
    <name evidence="4" type="ORF">I4641_07505</name>
</gene>
<organism evidence="4 5">
    <name type="scientific">Waterburya agarophytonicola KI4</name>
    <dbReference type="NCBI Taxonomy" id="2874699"/>
    <lineage>
        <taxon>Bacteria</taxon>
        <taxon>Bacillati</taxon>
        <taxon>Cyanobacteriota</taxon>
        <taxon>Cyanophyceae</taxon>
        <taxon>Pleurocapsales</taxon>
        <taxon>Hyellaceae</taxon>
        <taxon>Waterburya</taxon>
        <taxon>Waterburya agarophytonicola</taxon>
    </lineage>
</organism>
<evidence type="ECO:0000259" key="3">
    <source>
        <dbReference type="Pfam" id="PF17886"/>
    </source>
</evidence>
<dbReference type="CDD" id="cd02035">
    <property type="entry name" value="ArsA"/>
    <property type="match status" value="1"/>
</dbReference>
<dbReference type="SUPFAM" id="SSF52540">
    <property type="entry name" value="P-loop containing nucleoside triphosphate hydrolases"/>
    <property type="match status" value="1"/>
</dbReference>
<dbReference type="PANTHER" id="PTHR43868">
    <property type="entry name" value="OS02G0711200 PROTEIN"/>
    <property type="match status" value="1"/>
</dbReference>
<dbReference type="CDD" id="cd06464">
    <property type="entry name" value="ACD_sHsps-like"/>
    <property type="match status" value="1"/>
</dbReference>
<dbReference type="Pfam" id="PF17886">
    <property type="entry name" value="ArsA_HSP20"/>
    <property type="match status" value="1"/>
</dbReference>
<feature type="domain" description="ArsA HSP20-like" evidence="3">
    <location>
        <begin position="305"/>
        <end position="363"/>
    </location>
</feature>
<sequence length="365" mass="39404">MPSIVTFLGKGGTGRTTSAIATAKKLATAGKKVLLIGQDSSPAWGMALGMKPSCDPQEMETNLAVVQLNSTVLLEKNWSEVKQLEAQYLRSPILKQVYGQELGIIPGMDVALALNAIREYYQSNKYDAIIYDGSGGIDPLRMFGMPEILSWYFRRFRGIFTESDIVKTLSPFVGPVTSAVLNTTWTANDITSNTDNPATRMLENGTEALSQGNVVAYLVTTPNPTALATAKYLWGSAQQIGLQVGGVLVNQGQSTDDISANFAPLTVSSLPSLDDSNWQALIAGLPAMSGKVDLPKPTEFVMAERKIKVFLPGFDKKEVKLTQYGPEITIEAGDQRRNITLPPGWRGSSVTGAKFQNGYLEVTVG</sequence>
<dbReference type="InterPro" id="IPR040612">
    <property type="entry name" value="ArsA_HSP20-like"/>
</dbReference>
<name>A0A964BRA7_9CYAN</name>
<protein>
    <submittedName>
        <fullName evidence="4">ArsA family ATPase</fullName>
    </submittedName>
</protein>
<dbReference type="Pfam" id="PF02374">
    <property type="entry name" value="ArsA_ATPase"/>
    <property type="match status" value="1"/>
</dbReference>
<evidence type="ECO:0000313" key="4">
    <source>
        <dbReference type="EMBL" id="MCC0176822.1"/>
    </source>
</evidence>
<dbReference type="AlphaFoldDB" id="A0A964BRA7"/>
<reference evidence="4" key="1">
    <citation type="journal article" date="2021" name="Antonie Van Leeuwenhoek">
        <title>Draft genome and description of Waterburya agarophytonicola gen. nov. sp. nov. (Pleurocapsales, Cyanobacteria): a seaweed symbiont.</title>
        <authorList>
            <person name="Bonthond G."/>
            <person name="Shalygin S."/>
            <person name="Bayer T."/>
            <person name="Weinberger F."/>
        </authorList>
    </citation>
    <scope>NUCLEOTIDE SEQUENCE</scope>
    <source>
        <strain evidence="4">KI4</strain>
    </source>
</reference>
<dbReference type="SUPFAM" id="SSF49764">
    <property type="entry name" value="HSP20-like chaperones"/>
    <property type="match status" value="1"/>
</dbReference>
<evidence type="ECO:0000259" key="2">
    <source>
        <dbReference type="Pfam" id="PF02374"/>
    </source>
</evidence>
<dbReference type="EMBL" id="JADWDC010000013">
    <property type="protein sequence ID" value="MCC0176822.1"/>
    <property type="molecule type" value="Genomic_DNA"/>
</dbReference>
<keyword evidence="5" id="KW-1185">Reference proteome</keyword>
<dbReference type="RefSeq" id="WP_229639860.1">
    <property type="nucleotide sequence ID" value="NZ_JADWDC010000013.1"/>
</dbReference>
<evidence type="ECO:0000313" key="5">
    <source>
        <dbReference type="Proteomes" id="UP000729733"/>
    </source>
</evidence>
<dbReference type="InterPro" id="IPR027417">
    <property type="entry name" value="P-loop_NTPase"/>
</dbReference>
<feature type="domain" description="ArsA/GET3 Anion-transporting ATPase-like" evidence="2">
    <location>
        <begin position="4"/>
        <end position="251"/>
    </location>
</feature>